<proteinExistence type="predicted"/>
<organism evidence="4 5">
    <name type="scientific">Allohahella marinimesophila</name>
    <dbReference type="NCBI Taxonomy" id="1054972"/>
    <lineage>
        <taxon>Bacteria</taxon>
        <taxon>Pseudomonadati</taxon>
        <taxon>Pseudomonadota</taxon>
        <taxon>Gammaproteobacteria</taxon>
        <taxon>Oceanospirillales</taxon>
        <taxon>Hahellaceae</taxon>
        <taxon>Allohahella</taxon>
    </lineage>
</organism>
<evidence type="ECO:0000313" key="4">
    <source>
        <dbReference type="EMBL" id="GAA3962076.1"/>
    </source>
</evidence>
<keyword evidence="1 2" id="KW-0129">CBS domain</keyword>
<dbReference type="Proteomes" id="UP001501337">
    <property type="component" value="Unassembled WGS sequence"/>
</dbReference>
<feature type="domain" description="CBS" evidence="3">
    <location>
        <begin position="8"/>
        <end position="70"/>
    </location>
</feature>
<sequence length="153" mass="17169">MVTMQEMMSTPVRTLSPDDSVLDARRAMAEWRVRHIPILSVHEIPEKRRLVGIVSRGDLLAAMDSDIYAMTEDERAEHEASISLERIMTKNVATASPETGMADGANFLLNRKVGCLPIVREKQVIGIVTDHDFVRATLKLLERLETESPVEND</sequence>
<dbReference type="InterPro" id="IPR051257">
    <property type="entry name" value="Diverse_CBS-Domain"/>
</dbReference>
<dbReference type="SMART" id="SM00116">
    <property type="entry name" value="CBS"/>
    <property type="match status" value="2"/>
</dbReference>
<dbReference type="PANTHER" id="PTHR43080">
    <property type="entry name" value="CBS DOMAIN-CONTAINING PROTEIN CBSX3, MITOCHONDRIAL"/>
    <property type="match status" value="1"/>
</dbReference>
<keyword evidence="5" id="KW-1185">Reference proteome</keyword>
<reference evidence="5" key="1">
    <citation type="journal article" date="2019" name="Int. J. Syst. Evol. Microbiol.">
        <title>The Global Catalogue of Microorganisms (GCM) 10K type strain sequencing project: providing services to taxonomists for standard genome sequencing and annotation.</title>
        <authorList>
            <consortium name="The Broad Institute Genomics Platform"/>
            <consortium name="The Broad Institute Genome Sequencing Center for Infectious Disease"/>
            <person name="Wu L."/>
            <person name="Ma J."/>
        </authorList>
    </citation>
    <scope>NUCLEOTIDE SEQUENCE [LARGE SCALE GENOMIC DNA]</scope>
    <source>
        <strain evidence="5">JCM 17555</strain>
    </source>
</reference>
<dbReference type="EMBL" id="BAABBO010000009">
    <property type="protein sequence ID" value="GAA3962076.1"/>
    <property type="molecule type" value="Genomic_DNA"/>
</dbReference>
<dbReference type="CDD" id="cd04584">
    <property type="entry name" value="CBS_pair_AcuB_like"/>
    <property type="match status" value="1"/>
</dbReference>
<dbReference type="Gene3D" id="3.10.580.10">
    <property type="entry name" value="CBS-domain"/>
    <property type="match status" value="1"/>
</dbReference>
<name>A0ABP7P9T0_9GAMM</name>
<dbReference type="PROSITE" id="PS51371">
    <property type="entry name" value="CBS"/>
    <property type="match status" value="2"/>
</dbReference>
<evidence type="ECO:0000256" key="2">
    <source>
        <dbReference type="PROSITE-ProRule" id="PRU00703"/>
    </source>
</evidence>
<evidence type="ECO:0000259" key="3">
    <source>
        <dbReference type="PROSITE" id="PS51371"/>
    </source>
</evidence>
<gene>
    <name evidence="4" type="ORF">GCM10022278_20120</name>
</gene>
<comment type="caution">
    <text evidence="4">The sequence shown here is derived from an EMBL/GenBank/DDBJ whole genome shotgun (WGS) entry which is preliminary data.</text>
</comment>
<dbReference type="RefSeq" id="WP_344805880.1">
    <property type="nucleotide sequence ID" value="NZ_BAABBO010000009.1"/>
</dbReference>
<accession>A0ABP7P9T0</accession>
<dbReference type="SUPFAM" id="SSF54631">
    <property type="entry name" value="CBS-domain pair"/>
    <property type="match status" value="1"/>
</dbReference>
<feature type="domain" description="CBS" evidence="3">
    <location>
        <begin position="88"/>
        <end position="143"/>
    </location>
</feature>
<protein>
    <submittedName>
        <fullName evidence="4">CBS domain-containing protein</fullName>
    </submittedName>
</protein>
<dbReference type="PANTHER" id="PTHR43080:SF2">
    <property type="entry name" value="CBS DOMAIN-CONTAINING PROTEIN"/>
    <property type="match status" value="1"/>
</dbReference>
<evidence type="ECO:0000256" key="1">
    <source>
        <dbReference type="ARBA" id="ARBA00023122"/>
    </source>
</evidence>
<dbReference type="InterPro" id="IPR000644">
    <property type="entry name" value="CBS_dom"/>
</dbReference>
<dbReference type="Pfam" id="PF00571">
    <property type="entry name" value="CBS"/>
    <property type="match status" value="2"/>
</dbReference>
<dbReference type="InterPro" id="IPR046342">
    <property type="entry name" value="CBS_dom_sf"/>
</dbReference>
<evidence type="ECO:0000313" key="5">
    <source>
        <dbReference type="Proteomes" id="UP001501337"/>
    </source>
</evidence>